<dbReference type="EMBL" id="BGZK01000314">
    <property type="protein sequence ID" value="GBP36070.1"/>
    <property type="molecule type" value="Genomic_DNA"/>
</dbReference>
<dbReference type="Proteomes" id="UP000299102">
    <property type="component" value="Unassembled WGS sequence"/>
</dbReference>
<keyword evidence="3" id="KW-1185">Reference proteome</keyword>
<gene>
    <name evidence="2" type="ORF">EVAR_93761_1</name>
</gene>
<name>A0A4C1VC14_EUMVA</name>
<protein>
    <submittedName>
        <fullName evidence="2">Uncharacterized protein</fullName>
    </submittedName>
</protein>
<proteinExistence type="predicted"/>
<comment type="caution">
    <text evidence="2">The sequence shown here is derived from an EMBL/GenBank/DDBJ whole genome shotgun (WGS) entry which is preliminary data.</text>
</comment>
<feature type="region of interest" description="Disordered" evidence="1">
    <location>
        <begin position="198"/>
        <end position="227"/>
    </location>
</feature>
<evidence type="ECO:0000256" key="1">
    <source>
        <dbReference type="SAM" id="MobiDB-lite"/>
    </source>
</evidence>
<dbReference type="AlphaFoldDB" id="A0A4C1VC14"/>
<reference evidence="2 3" key="1">
    <citation type="journal article" date="2019" name="Commun. Biol.">
        <title>The bagworm genome reveals a unique fibroin gene that provides high tensile strength.</title>
        <authorList>
            <person name="Kono N."/>
            <person name="Nakamura H."/>
            <person name="Ohtoshi R."/>
            <person name="Tomita M."/>
            <person name="Numata K."/>
            <person name="Arakawa K."/>
        </authorList>
    </citation>
    <scope>NUCLEOTIDE SEQUENCE [LARGE SCALE GENOMIC DNA]</scope>
</reference>
<accession>A0A4C1VC14</accession>
<evidence type="ECO:0000313" key="2">
    <source>
        <dbReference type="EMBL" id="GBP36070.1"/>
    </source>
</evidence>
<organism evidence="2 3">
    <name type="scientific">Eumeta variegata</name>
    <name type="common">Bagworm moth</name>
    <name type="synonym">Eumeta japonica</name>
    <dbReference type="NCBI Taxonomy" id="151549"/>
    <lineage>
        <taxon>Eukaryota</taxon>
        <taxon>Metazoa</taxon>
        <taxon>Ecdysozoa</taxon>
        <taxon>Arthropoda</taxon>
        <taxon>Hexapoda</taxon>
        <taxon>Insecta</taxon>
        <taxon>Pterygota</taxon>
        <taxon>Neoptera</taxon>
        <taxon>Endopterygota</taxon>
        <taxon>Lepidoptera</taxon>
        <taxon>Glossata</taxon>
        <taxon>Ditrysia</taxon>
        <taxon>Tineoidea</taxon>
        <taxon>Psychidae</taxon>
        <taxon>Oiketicinae</taxon>
        <taxon>Eumeta</taxon>
    </lineage>
</organism>
<sequence>MFRKEKSFLYGESHVLGAARLRLTTFTCLGKVGKASRKGGRIRTNLKCPHTGGRVEGFAEVLILIDTKLPRTGPKGSAPSSDENPCGFDRSVRDHVEHKRFRHFGAPVGPEAPGPCLGCPYGREGTDCISKDVDVTSNDLRASRRGRLRAISDFRIGNGAICSSKLVEYDFLRTRDPAGWILRLRNVLAAVFQNGQTNDYRDTETSPVQLAASDGTPTKLPVDGRRP</sequence>
<evidence type="ECO:0000313" key="3">
    <source>
        <dbReference type="Proteomes" id="UP000299102"/>
    </source>
</evidence>